<comment type="caution">
    <text evidence="2">The sequence shown here is derived from an EMBL/GenBank/DDBJ whole genome shotgun (WGS) entry which is preliminary data.</text>
</comment>
<dbReference type="EMBL" id="BNDV01000008">
    <property type="protein sequence ID" value="GHI14966.1"/>
    <property type="molecule type" value="Genomic_DNA"/>
</dbReference>
<sequence length="126" mass="13715">MATAHLVEIAREGVGVLGPRTPAATRLENIARFADFVSESITRAAEQARAILHAQPEPDPTPIPNPARNPLKRDPFGAGRPVQRVRMTRRRIHWPPVAAESRKSATSARPILPPTRPRVPSSGIVS</sequence>
<evidence type="ECO:0000313" key="2">
    <source>
        <dbReference type="EMBL" id="GHI14966.1"/>
    </source>
</evidence>
<reference evidence="3" key="1">
    <citation type="submission" date="2020-09" db="EMBL/GenBank/DDBJ databases">
        <title>Whole genome shotgun sequence of Streptomyces cinnamonensis NBRC 15873.</title>
        <authorList>
            <person name="Komaki H."/>
            <person name="Tamura T."/>
        </authorList>
    </citation>
    <scope>NUCLEOTIDE SEQUENCE [LARGE SCALE GENOMIC DNA]</scope>
    <source>
        <strain evidence="3">NBRC 15873</strain>
    </source>
</reference>
<name>A0ABQ3NQD4_STRVG</name>
<keyword evidence="3" id="KW-1185">Reference proteome</keyword>
<proteinExistence type="predicted"/>
<dbReference type="Proteomes" id="UP000660554">
    <property type="component" value="Unassembled WGS sequence"/>
</dbReference>
<protein>
    <submittedName>
        <fullName evidence="2">Uncharacterized protein</fullName>
    </submittedName>
</protein>
<organism evidence="2 3">
    <name type="scientific">Streptomyces virginiae</name>
    <name type="common">Streptomyces cinnamonensis</name>
    <dbReference type="NCBI Taxonomy" id="1961"/>
    <lineage>
        <taxon>Bacteria</taxon>
        <taxon>Bacillati</taxon>
        <taxon>Actinomycetota</taxon>
        <taxon>Actinomycetes</taxon>
        <taxon>Kitasatosporales</taxon>
        <taxon>Streptomycetaceae</taxon>
        <taxon>Streptomyces</taxon>
    </lineage>
</organism>
<evidence type="ECO:0000256" key="1">
    <source>
        <dbReference type="SAM" id="MobiDB-lite"/>
    </source>
</evidence>
<evidence type="ECO:0000313" key="3">
    <source>
        <dbReference type="Proteomes" id="UP000660554"/>
    </source>
</evidence>
<accession>A0ABQ3NQD4</accession>
<feature type="region of interest" description="Disordered" evidence="1">
    <location>
        <begin position="53"/>
        <end position="126"/>
    </location>
</feature>
<feature type="compositionally biased region" description="Pro residues" evidence="1">
    <location>
        <begin position="57"/>
        <end position="67"/>
    </location>
</feature>
<gene>
    <name evidence="2" type="ORF">Scinn_44290</name>
</gene>